<gene>
    <name evidence="4" type="ORF">Ari01nite_71510</name>
</gene>
<dbReference type="EMBL" id="BOMV01000076">
    <property type="protein sequence ID" value="GIE99686.1"/>
    <property type="molecule type" value="Genomic_DNA"/>
</dbReference>
<name>A0A919KAJ3_9ACTN</name>
<dbReference type="SUPFAM" id="SSF109854">
    <property type="entry name" value="DinB/YfiT-like putative metalloenzymes"/>
    <property type="match status" value="1"/>
</dbReference>
<evidence type="ECO:0000256" key="2">
    <source>
        <dbReference type="ARBA" id="ARBA00023163"/>
    </source>
</evidence>
<dbReference type="NCBIfam" id="TIGR03083">
    <property type="entry name" value="maleylpyruvate isomerase family mycothiol-dependent enzyme"/>
    <property type="match status" value="1"/>
</dbReference>
<comment type="caution">
    <text evidence="4">The sequence shown here is derived from an EMBL/GenBank/DDBJ whole genome shotgun (WGS) entry which is preliminary data.</text>
</comment>
<dbReference type="InterPro" id="IPR017517">
    <property type="entry name" value="Maleyloyr_isom"/>
</dbReference>
<dbReference type="InterPro" id="IPR034660">
    <property type="entry name" value="DinB/YfiT-like"/>
</dbReference>
<reference evidence="4" key="1">
    <citation type="submission" date="2021-01" db="EMBL/GenBank/DDBJ databases">
        <title>Whole genome shotgun sequence of Actinoplanes rishiriensis NBRC 108556.</title>
        <authorList>
            <person name="Komaki H."/>
            <person name="Tamura T."/>
        </authorList>
    </citation>
    <scope>NUCLEOTIDE SEQUENCE</scope>
    <source>
        <strain evidence="4">NBRC 108556</strain>
    </source>
</reference>
<organism evidence="4 5">
    <name type="scientific">Paractinoplanes rishiriensis</name>
    <dbReference type="NCBI Taxonomy" id="1050105"/>
    <lineage>
        <taxon>Bacteria</taxon>
        <taxon>Bacillati</taxon>
        <taxon>Actinomycetota</taxon>
        <taxon>Actinomycetes</taxon>
        <taxon>Micromonosporales</taxon>
        <taxon>Micromonosporaceae</taxon>
        <taxon>Paractinoplanes</taxon>
    </lineage>
</organism>
<keyword evidence="1" id="KW-0805">Transcription regulation</keyword>
<evidence type="ECO:0000259" key="3">
    <source>
        <dbReference type="Pfam" id="PF11716"/>
    </source>
</evidence>
<evidence type="ECO:0000313" key="5">
    <source>
        <dbReference type="Proteomes" id="UP000636960"/>
    </source>
</evidence>
<evidence type="ECO:0000313" key="4">
    <source>
        <dbReference type="EMBL" id="GIE99686.1"/>
    </source>
</evidence>
<dbReference type="InterPro" id="IPR041916">
    <property type="entry name" value="Anti_sigma_zinc_sf"/>
</dbReference>
<dbReference type="AlphaFoldDB" id="A0A919KAJ3"/>
<sequence length="319" mass="33577">MTGDHPDDLLEAYAFGDCPESQAPGVTAHLTECARCATLVGQAARSAGWIAVTHAVAPPPSLRGRVLAAAREIRQPVAAGNIAAAEPWAHQVAEMGALLGGLSREQWQAPTAAGNTVRELVMHLTGNDRQVSTDLGDRLQPPPDDAAAAWRDGSDRLLRTIGRGDLPLTTPVRLAGKAPVRRPLREALIQRAFETWIHNDDIRAAVNLPTRPPSGEHLARIVGFALALLPGAMDAAGRGHPDAAVRLRLTGPGSAEHTVPLSAQTTDPPAPAAEIRLPAERFGRLLAGRIPVTATVAEITGDRRLAMDMLTVAATLGCD</sequence>
<dbReference type="Proteomes" id="UP000636960">
    <property type="component" value="Unassembled WGS sequence"/>
</dbReference>
<dbReference type="GO" id="GO:0046872">
    <property type="term" value="F:metal ion binding"/>
    <property type="evidence" value="ECO:0007669"/>
    <property type="project" value="InterPro"/>
</dbReference>
<dbReference type="Gene3D" id="1.10.10.1320">
    <property type="entry name" value="Anti-sigma factor, zinc-finger domain"/>
    <property type="match status" value="1"/>
</dbReference>
<feature type="domain" description="Mycothiol-dependent maleylpyruvate isomerase metal-binding" evidence="3">
    <location>
        <begin position="89"/>
        <end position="203"/>
    </location>
</feature>
<proteinExistence type="predicted"/>
<evidence type="ECO:0000256" key="1">
    <source>
        <dbReference type="ARBA" id="ARBA00023015"/>
    </source>
</evidence>
<dbReference type="RefSeq" id="WP_203786667.1">
    <property type="nucleotide sequence ID" value="NZ_BOMV01000076.1"/>
</dbReference>
<keyword evidence="5" id="KW-1185">Reference proteome</keyword>
<accession>A0A919KAJ3</accession>
<protein>
    <recommendedName>
        <fullName evidence="3">Mycothiol-dependent maleylpyruvate isomerase metal-binding domain-containing protein</fullName>
    </recommendedName>
</protein>
<keyword evidence="2" id="KW-0804">Transcription</keyword>
<dbReference type="Pfam" id="PF11716">
    <property type="entry name" value="MDMPI_N"/>
    <property type="match status" value="1"/>
</dbReference>
<dbReference type="InterPro" id="IPR024344">
    <property type="entry name" value="MDMPI_metal-binding"/>
</dbReference>